<name>A0ACC2I299_9PLEO</name>
<gene>
    <name evidence="1" type="ORF">OPT61_g7502</name>
</gene>
<reference evidence="1" key="1">
    <citation type="submission" date="2022-11" db="EMBL/GenBank/DDBJ databases">
        <title>Genome Sequence of Boeremia exigua.</title>
        <authorList>
            <person name="Buettner E."/>
        </authorList>
    </citation>
    <scope>NUCLEOTIDE SEQUENCE</scope>
    <source>
        <strain evidence="1">CU02</strain>
    </source>
</reference>
<organism evidence="1 2">
    <name type="scientific">Boeremia exigua</name>
    <dbReference type="NCBI Taxonomy" id="749465"/>
    <lineage>
        <taxon>Eukaryota</taxon>
        <taxon>Fungi</taxon>
        <taxon>Dikarya</taxon>
        <taxon>Ascomycota</taxon>
        <taxon>Pezizomycotina</taxon>
        <taxon>Dothideomycetes</taxon>
        <taxon>Pleosporomycetidae</taxon>
        <taxon>Pleosporales</taxon>
        <taxon>Pleosporineae</taxon>
        <taxon>Didymellaceae</taxon>
        <taxon>Boeremia</taxon>
    </lineage>
</organism>
<evidence type="ECO:0000313" key="1">
    <source>
        <dbReference type="EMBL" id="KAJ8109376.1"/>
    </source>
</evidence>
<keyword evidence="2" id="KW-1185">Reference proteome</keyword>
<sequence length="396" mass="43685">MPHSTSQHSDAVLEFLCDRRFHRQFTYTHENTRRRVSYADYGDPTSASVVLFFGGLMGGRLSYSPLDQLAKKYNVRIIHPDRPGTGGSDPVSIEDRIPTFVDMIPRLLDHLGVEHVALASHSFGTVYLLNTMLSYPHLLHPQNPSVAFFAPWVHPEHTGIMHLQAAEMLPAGVIGKFSSLAQFVNGSILPLTGMSAGLSSTVVNSIKGSLPQSVAPEAQVPLDPQAERPNENDFSSGVNLNDAGVVKELRDLIPTFLFAESVAGASQDAQLCLRKPRSIPWCTPSRHWDDYDDAVRQLEDINREAHGNGERRVWQINAFHAETDSMVGKKGQVWFDQCWLRDQPGTSGHQKAFLYRNHAVGGADHDFILDPVFGASEVWLKGVSAVSENEAVGLNS</sequence>
<dbReference type="EMBL" id="JAPHNI010000620">
    <property type="protein sequence ID" value="KAJ8109376.1"/>
    <property type="molecule type" value="Genomic_DNA"/>
</dbReference>
<accession>A0ACC2I299</accession>
<evidence type="ECO:0000313" key="2">
    <source>
        <dbReference type="Proteomes" id="UP001153331"/>
    </source>
</evidence>
<proteinExistence type="predicted"/>
<protein>
    <submittedName>
        <fullName evidence="1">Uncharacterized protein</fullName>
    </submittedName>
</protein>
<comment type="caution">
    <text evidence="1">The sequence shown here is derived from an EMBL/GenBank/DDBJ whole genome shotgun (WGS) entry which is preliminary data.</text>
</comment>
<dbReference type="Proteomes" id="UP001153331">
    <property type="component" value="Unassembled WGS sequence"/>
</dbReference>